<feature type="region of interest" description="Disordered" evidence="1">
    <location>
        <begin position="1"/>
        <end position="20"/>
    </location>
</feature>
<accession>A0A382F2E3</accession>
<sequence>MIHTNGPILPPRPRTPQCENVSPRLWTRFLQKVSRN</sequence>
<dbReference type="AlphaFoldDB" id="A0A382F2E3"/>
<proteinExistence type="predicted"/>
<protein>
    <submittedName>
        <fullName evidence="2">Uncharacterized protein</fullName>
    </submittedName>
</protein>
<reference evidence="2" key="1">
    <citation type="submission" date="2018-05" db="EMBL/GenBank/DDBJ databases">
        <authorList>
            <person name="Lanie J.A."/>
            <person name="Ng W.-L."/>
            <person name="Kazmierczak K.M."/>
            <person name="Andrzejewski T.M."/>
            <person name="Davidsen T.M."/>
            <person name="Wayne K.J."/>
            <person name="Tettelin H."/>
            <person name="Glass J.I."/>
            <person name="Rusch D."/>
            <person name="Podicherti R."/>
            <person name="Tsui H.-C.T."/>
            <person name="Winkler M.E."/>
        </authorList>
    </citation>
    <scope>NUCLEOTIDE SEQUENCE</scope>
</reference>
<evidence type="ECO:0000313" key="2">
    <source>
        <dbReference type="EMBL" id="SVB57150.1"/>
    </source>
</evidence>
<feature type="non-terminal residue" evidence="2">
    <location>
        <position position="1"/>
    </location>
</feature>
<name>A0A382F2E3_9ZZZZ</name>
<gene>
    <name evidence="2" type="ORF">METZ01_LOCUS210004</name>
</gene>
<feature type="non-terminal residue" evidence="2">
    <location>
        <position position="36"/>
    </location>
</feature>
<evidence type="ECO:0000256" key="1">
    <source>
        <dbReference type="SAM" id="MobiDB-lite"/>
    </source>
</evidence>
<organism evidence="2">
    <name type="scientific">marine metagenome</name>
    <dbReference type="NCBI Taxonomy" id="408172"/>
    <lineage>
        <taxon>unclassified sequences</taxon>
        <taxon>metagenomes</taxon>
        <taxon>ecological metagenomes</taxon>
    </lineage>
</organism>
<dbReference type="EMBL" id="UINC01047636">
    <property type="protein sequence ID" value="SVB57150.1"/>
    <property type="molecule type" value="Genomic_DNA"/>
</dbReference>